<dbReference type="EMBL" id="JBHLVF010000013">
    <property type="protein sequence ID" value="MFC0392047.1"/>
    <property type="molecule type" value="Genomic_DNA"/>
</dbReference>
<keyword evidence="3" id="KW-1185">Reference proteome</keyword>
<organism evidence="2 3">
    <name type="scientific">Paenibacillus mendelii</name>
    <dbReference type="NCBI Taxonomy" id="206163"/>
    <lineage>
        <taxon>Bacteria</taxon>
        <taxon>Bacillati</taxon>
        <taxon>Bacillota</taxon>
        <taxon>Bacilli</taxon>
        <taxon>Bacillales</taxon>
        <taxon>Paenibacillaceae</taxon>
        <taxon>Paenibacillus</taxon>
    </lineage>
</organism>
<sequence>MKIRYKKALVLSMLTIILMFAVVTPAMAATYAGYNTYGIQLDTHSGTVNDGSIHQWVIAPADRDPSLNSMQFTNSSSVTLNVRIYVGSYTLYSGSLGNGTHPISFDGTAYPGTVYLQITNANFTSAGYSFMYY</sequence>
<evidence type="ECO:0000256" key="1">
    <source>
        <dbReference type="SAM" id="SignalP"/>
    </source>
</evidence>
<accession>A0ABV6J930</accession>
<dbReference type="RefSeq" id="WP_204820390.1">
    <property type="nucleotide sequence ID" value="NZ_JANHOF010000007.1"/>
</dbReference>
<feature type="signal peptide" evidence="1">
    <location>
        <begin position="1"/>
        <end position="28"/>
    </location>
</feature>
<comment type="caution">
    <text evidence="2">The sequence shown here is derived from an EMBL/GenBank/DDBJ whole genome shotgun (WGS) entry which is preliminary data.</text>
</comment>
<name>A0ABV6J930_9BACL</name>
<evidence type="ECO:0000313" key="2">
    <source>
        <dbReference type="EMBL" id="MFC0392047.1"/>
    </source>
</evidence>
<keyword evidence="1" id="KW-0732">Signal</keyword>
<dbReference type="Proteomes" id="UP001589818">
    <property type="component" value="Unassembled WGS sequence"/>
</dbReference>
<reference evidence="2 3" key="1">
    <citation type="submission" date="2024-09" db="EMBL/GenBank/DDBJ databases">
        <authorList>
            <person name="Sun Q."/>
            <person name="Mori K."/>
        </authorList>
    </citation>
    <scope>NUCLEOTIDE SEQUENCE [LARGE SCALE GENOMIC DNA]</scope>
    <source>
        <strain evidence="2 3">CCM 4839</strain>
    </source>
</reference>
<proteinExistence type="predicted"/>
<evidence type="ECO:0000313" key="3">
    <source>
        <dbReference type="Proteomes" id="UP001589818"/>
    </source>
</evidence>
<protein>
    <submittedName>
        <fullName evidence="2">Uncharacterized protein</fullName>
    </submittedName>
</protein>
<feature type="chain" id="PRO_5046555431" evidence="1">
    <location>
        <begin position="29"/>
        <end position="133"/>
    </location>
</feature>
<gene>
    <name evidence="2" type="ORF">ACFFJ8_11805</name>
</gene>